<dbReference type="AlphaFoldDB" id="A0A1G8D6W9"/>
<organism evidence="2 3">
    <name type="scientific">Pseudonocardia oroxyli</name>
    <dbReference type="NCBI Taxonomy" id="366584"/>
    <lineage>
        <taxon>Bacteria</taxon>
        <taxon>Bacillati</taxon>
        <taxon>Actinomycetota</taxon>
        <taxon>Actinomycetes</taxon>
        <taxon>Pseudonocardiales</taxon>
        <taxon>Pseudonocardiaceae</taxon>
        <taxon>Pseudonocardia</taxon>
    </lineage>
</organism>
<feature type="compositionally biased region" description="Basic and acidic residues" evidence="1">
    <location>
        <begin position="178"/>
        <end position="187"/>
    </location>
</feature>
<accession>A0A1G8D6W9</accession>
<keyword evidence="3" id="KW-1185">Reference proteome</keyword>
<feature type="compositionally biased region" description="Basic residues" evidence="1">
    <location>
        <begin position="91"/>
        <end position="105"/>
    </location>
</feature>
<proteinExistence type="predicted"/>
<feature type="compositionally biased region" description="Low complexity" evidence="1">
    <location>
        <begin position="167"/>
        <end position="177"/>
    </location>
</feature>
<feature type="compositionally biased region" description="Basic residues" evidence="1">
    <location>
        <begin position="209"/>
        <end position="228"/>
    </location>
</feature>
<feature type="compositionally biased region" description="Basic and acidic residues" evidence="1">
    <location>
        <begin position="236"/>
        <end position="245"/>
    </location>
</feature>
<dbReference type="STRING" id="366584.SAMN05216377_1253"/>
<protein>
    <recommendedName>
        <fullName evidence="4">Winged helix-turn helix</fullName>
    </recommendedName>
</protein>
<name>A0A1G8D6W9_PSEOR</name>
<reference evidence="2 3" key="1">
    <citation type="submission" date="2016-10" db="EMBL/GenBank/DDBJ databases">
        <authorList>
            <person name="de Groot N.N."/>
        </authorList>
    </citation>
    <scope>NUCLEOTIDE SEQUENCE [LARGE SCALE GENOMIC DNA]</scope>
    <source>
        <strain evidence="2 3">CGMCC 4.3143</strain>
    </source>
</reference>
<evidence type="ECO:0000313" key="3">
    <source>
        <dbReference type="Proteomes" id="UP000198967"/>
    </source>
</evidence>
<dbReference type="Proteomes" id="UP000198967">
    <property type="component" value="Unassembled WGS sequence"/>
</dbReference>
<sequence length="360" mass="39261">MATRGPKPALIELSDDERARLESWARRRTSAAGLAIRSKIVLAAAEGWIEHRDRGPARGVSADGDDVAVAVRGPPARRAGRRSPPGPASHRDRRAGRAPGHRHPREHPDGRDALVDPVNGRPPGHVADHGVAGVAGVRAGPTQVRHLETAQGPAVRGQGPRRRRALPRPAGEGAGAVRGREDPDPSARPHPAGVPDDARKPAAGQSRLRPQRHLQPLRRPRHHHRQGHRLPALPPPRDRVREVPAHPRPRGPRRARRARGAGQRLHPQDPGDPHLAGRAPALRPALHPDQQLLAQPRRALVRRADHQEAAALHAPLGPSPQRRCQGLDQDLDQAWNDDPKPYVWTKTADEILDSVAHYCK</sequence>
<evidence type="ECO:0000256" key="1">
    <source>
        <dbReference type="SAM" id="MobiDB-lite"/>
    </source>
</evidence>
<feature type="compositionally biased region" description="Low complexity" evidence="1">
    <location>
        <begin position="129"/>
        <end position="140"/>
    </location>
</feature>
<evidence type="ECO:0008006" key="4">
    <source>
        <dbReference type="Google" id="ProtNLM"/>
    </source>
</evidence>
<dbReference type="EMBL" id="FNBE01000025">
    <property type="protein sequence ID" value="SDH53020.1"/>
    <property type="molecule type" value="Genomic_DNA"/>
</dbReference>
<gene>
    <name evidence="2" type="ORF">SAMN05216377_1253</name>
</gene>
<feature type="compositionally biased region" description="Low complexity" evidence="1">
    <location>
        <begin position="57"/>
        <end position="77"/>
    </location>
</feature>
<feature type="region of interest" description="Disordered" evidence="1">
    <location>
        <begin position="47"/>
        <end position="278"/>
    </location>
</feature>
<feature type="compositionally biased region" description="Basic residues" evidence="1">
    <location>
        <begin position="247"/>
        <end position="259"/>
    </location>
</feature>
<evidence type="ECO:0000313" key="2">
    <source>
        <dbReference type="EMBL" id="SDH53020.1"/>
    </source>
</evidence>